<gene>
    <name evidence="11" type="ORF">Ana3638_04415</name>
</gene>
<dbReference type="EC" id="7.6.2.13" evidence="8"/>
<evidence type="ECO:0000256" key="8">
    <source>
        <dbReference type="ARBA" id="ARBA00023798"/>
    </source>
</evidence>
<evidence type="ECO:0000256" key="5">
    <source>
        <dbReference type="ARBA" id="ARBA00022741"/>
    </source>
</evidence>
<dbReference type="KEGG" id="anr:Ana3638_04415"/>
<dbReference type="InterPro" id="IPR017871">
    <property type="entry name" value="ABC_transporter-like_CS"/>
</dbReference>
<dbReference type="InterPro" id="IPR003439">
    <property type="entry name" value="ABC_transporter-like_ATP-bd"/>
</dbReference>
<dbReference type="CDD" id="cd03215">
    <property type="entry name" value="ABC_Carb_Monos_II"/>
    <property type="match status" value="1"/>
</dbReference>
<evidence type="ECO:0000256" key="4">
    <source>
        <dbReference type="ARBA" id="ARBA00019459"/>
    </source>
</evidence>
<evidence type="ECO:0000256" key="2">
    <source>
        <dbReference type="ARBA" id="ARBA00009404"/>
    </source>
</evidence>
<dbReference type="InterPro" id="IPR027417">
    <property type="entry name" value="P-loop_NTPase"/>
</dbReference>
<dbReference type="Pfam" id="PF00005">
    <property type="entry name" value="ABC_tran"/>
    <property type="match status" value="2"/>
</dbReference>
<protein>
    <recommendedName>
        <fullName evidence="4">Autoinducer 2 import ATP-binding protein LsrA</fullName>
        <ecNumber evidence="8">7.6.2.13</ecNumber>
    </recommendedName>
</protein>
<dbReference type="InterPro" id="IPR050107">
    <property type="entry name" value="ABC_carbohydrate_import_ATPase"/>
</dbReference>
<keyword evidence="12" id="KW-1185">Reference proteome</keyword>
<comment type="similarity">
    <text evidence="2">Belongs to the ABC transporter superfamily. AI-2 autoinducer porter (TC 3.A.1.2.8) family.</text>
</comment>
<dbReference type="PROSITE" id="PS00211">
    <property type="entry name" value="ABC_TRANSPORTER_1"/>
    <property type="match status" value="1"/>
</dbReference>
<dbReference type="PANTHER" id="PTHR43790">
    <property type="entry name" value="CARBOHYDRATE TRANSPORT ATP-BINDING PROTEIN MG119-RELATED"/>
    <property type="match status" value="1"/>
</dbReference>
<keyword evidence="5" id="KW-0547">Nucleotide-binding</keyword>
<evidence type="ECO:0000313" key="12">
    <source>
        <dbReference type="Proteomes" id="UP000464314"/>
    </source>
</evidence>
<dbReference type="SMART" id="SM00382">
    <property type="entry name" value="AAA"/>
    <property type="match status" value="2"/>
</dbReference>
<reference evidence="11 12" key="1">
    <citation type="submission" date="2020-01" db="EMBL/GenBank/DDBJ databases">
        <title>Genome analysis of Anaerocolumna sp. CBA3638.</title>
        <authorList>
            <person name="Kim J."/>
            <person name="Roh S.W."/>
        </authorList>
    </citation>
    <scope>NUCLEOTIDE SEQUENCE [LARGE SCALE GENOMIC DNA]</scope>
    <source>
        <strain evidence="11 12">CBA3638</strain>
    </source>
</reference>
<dbReference type="GO" id="GO:0005886">
    <property type="term" value="C:plasma membrane"/>
    <property type="evidence" value="ECO:0007669"/>
    <property type="project" value="UniProtKB-SubCell"/>
</dbReference>
<sequence>MSTPALLLKDIDKYMSEDFSLSSINLDLFYGEVHALIGENGSGKSMIINVINGIFKMDSGHIYLDGQEINVNSVYEAKKIGIHSVLQEMALYPNLTIAENVYADKLPYKNSLLHWIDFDRLFYNCKELFTSLNINLNPDALLGTLGFAQKHLIEMIKAYISDAKIIIFDEPSSTFSPLEKEILFRIITELKSKNKAIIYITHSLDEIKKIADRVTVTYKGKVVGTRNVKEISTDEIIKLMAMSKPHKRYPKLDLPIGRTVLSVKNLSFSTVLSDINFELNKSEILGVTGLVGSGRSLLAKCIFGVNRPTAGSIEVNGRPVTIREPFDAIKEGIALLPEDRINSSVFGSLNLQNNVSVSSLKRFVQHMIIDPYILRDVSGSYVEKLSIKPGNADDMINTYSGGNQQKMAVARWMMSRLKIYIMDEPTRGVDIASKTDIYNCMVDLVRKGASIVFISSDIDEIMGMCDRILVLNSGRLVCDIPKTQATKEEILMYAAKE</sequence>
<organism evidence="11 12">
    <name type="scientific">Anaerocolumna sedimenticola</name>
    <dbReference type="NCBI Taxonomy" id="2696063"/>
    <lineage>
        <taxon>Bacteria</taxon>
        <taxon>Bacillati</taxon>
        <taxon>Bacillota</taxon>
        <taxon>Clostridia</taxon>
        <taxon>Lachnospirales</taxon>
        <taxon>Lachnospiraceae</taxon>
        <taxon>Anaerocolumna</taxon>
    </lineage>
</organism>
<comment type="subcellular location">
    <subcellularLocation>
        <location evidence="1">Cell inner membrane</location>
        <topology evidence="1">Peripheral membrane protein</topology>
    </subcellularLocation>
</comment>
<evidence type="ECO:0000256" key="6">
    <source>
        <dbReference type="ARBA" id="ARBA00022840"/>
    </source>
</evidence>
<dbReference type="Gene3D" id="3.40.50.300">
    <property type="entry name" value="P-loop containing nucleotide triphosphate hydrolases"/>
    <property type="match status" value="2"/>
</dbReference>
<dbReference type="PROSITE" id="PS50893">
    <property type="entry name" value="ABC_TRANSPORTER_2"/>
    <property type="match status" value="2"/>
</dbReference>
<dbReference type="InterPro" id="IPR003593">
    <property type="entry name" value="AAA+_ATPase"/>
</dbReference>
<proteinExistence type="inferred from homology"/>
<dbReference type="CDD" id="cd03216">
    <property type="entry name" value="ABC_Carb_Monos_I"/>
    <property type="match status" value="1"/>
</dbReference>
<comment type="catalytic activity">
    <reaction evidence="9">
        <text>ATP + H2O + (2R,4S)-2-methyl-2,3,3,4-tetrahydroxytetrahydrofuran-[AI-2-binding protein]Side 1 = ADP + phosphate + (2R,4S)-2-methyl-2,3,3,4-tetrahydroxytetrahydrofuranSide 2 + [AI-2-binding protein]Side 1.</text>
        <dbReference type="EC" id="7.6.2.13"/>
    </reaction>
</comment>
<name>A0A6P1TG02_9FIRM</name>
<dbReference type="PANTHER" id="PTHR43790:SF2">
    <property type="entry name" value="AUTOINDUCER 2 IMPORT ATP-BINDING PROTEIN LSRA"/>
    <property type="match status" value="1"/>
</dbReference>
<comment type="function">
    <text evidence="7">Part of the ABC transporter complex LsrABCD involved in autoinducer 2 (AI-2) import. Responsible for energy coupling to the transport system.</text>
</comment>
<evidence type="ECO:0000256" key="7">
    <source>
        <dbReference type="ARBA" id="ARBA00023747"/>
    </source>
</evidence>
<feature type="domain" description="ABC transporter" evidence="10">
    <location>
        <begin position="6"/>
        <end position="244"/>
    </location>
</feature>
<dbReference type="AlphaFoldDB" id="A0A6P1TG02"/>
<dbReference type="GO" id="GO:0005524">
    <property type="term" value="F:ATP binding"/>
    <property type="evidence" value="ECO:0007669"/>
    <property type="project" value="UniProtKB-KW"/>
</dbReference>
<dbReference type="RefSeq" id="WP_161836956.1">
    <property type="nucleotide sequence ID" value="NZ_CP048000.1"/>
</dbReference>
<accession>A0A6P1TG02</accession>
<feature type="domain" description="ABC transporter" evidence="10">
    <location>
        <begin position="257"/>
        <end position="497"/>
    </location>
</feature>
<dbReference type="EMBL" id="CP048000">
    <property type="protein sequence ID" value="QHQ60120.1"/>
    <property type="molecule type" value="Genomic_DNA"/>
</dbReference>
<comment type="subunit">
    <text evidence="3">The complex is composed of two ATP-binding proteins (LsrA), two transmembrane proteins (LsrC and LsrD) and a solute-binding protein (LsrB).</text>
</comment>
<evidence type="ECO:0000256" key="9">
    <source>
        <dbReference type="ARBA" id="ARBA00034076"/>
    </source>
</evidence>
<dbReference type="Proteomes" id="UP000464314">
    <property type="component" value="Chromosome"/>
</dbReference>
<evidence type="ECO:0000256" key="3">
    <source>
        <dbReference type="ARBA" id="ARBA00011262"/>
    </source>
</evidence>
<evidence type="ECO:0000259" key="10">
    <source>
        <dbReference type="PROSITE" id="PS50893"/>
    </source>
</evidence>
<evidence type="ECO:0000256" key="1">
    <source>
        <dbReference type="ARBA" id="ARBA00004417"/>
    </source>
</evidence>
<dbReference type="SUPFAM" id="SSF52540">
    <property type="entry name" value="P-loop containing nucleoside triphosphate hydrolases"/>
    <property type="match status" value="2"/>
</dbReference>
<dbReference type="GO" id="GO:0016887">
    <property type="term" value="F:ATP hydrolysis activity"/>
    <property type="evidence" value="ECO:0007669"/>
    <property type="project" value="InterPro"/>
</dbReference>
<keyword evidence="6 11" id="KW-0067">ATP-binding</keyword>
<evidence type="ECO:0000313" key="11">
    <source>
        <dbReference type="EMBL" id="QHQ60120.1"/>
    </source>
</evidence>